<accession>A0A7R9BVM0</accession>
<dbReference type="Pfam" id="PF03762">
    <property type="entry name" value="VOMI"/>
    <property type="match status" value="1"/>
</dbReference>
<dbReference type="PANTHER" id="PTHR18841">
    <property type="entry name" value="VITELLINE MEMBRANE OUTER LAYER PROTEIN I-RELATED"/>
    <property type="match status" value="1"/>
</dbReference>
<protein>
    <recommendedName>
        <fullName evidence="4">Vitelline membrane outer layer protein 1 homolog</fullName>
    </recommendedName>
</protein>
<dbReference type="OrthoDB" id="6329319at2759"/>
<evidence type="ECO:0000256" key="1">
    <source>
        <dbReference type="SAM" id="SignalP"/>
    </source>
</evidence>
<evidence type="ECO:0008006" key="4">
    <source>
        <dbReference type="Google" id="ProtNLM"/>
    </source>
</evidence>
<dbReference type="EMBL" id="OA884443">
    <property type="protein sequence ID" value="CAD7280794.1"/>
    <property type="molecule type" value="Genomic_DNA"/>
</dbReference>
<feature type="chain" id="PRO_5036403024" description="Vitelline membrane outer layer protein 1 homolog" evidence="1">
    <location>
        <begin position="27"/>
        <end position="190"/>
    </location>
</feature>
<evidence type="ECO:0000313" key="2">
    <source>
        <dbReference type="EMBL" id="CAD7280794.1"/>
    </source>
</evidence>
<dbReference type="Proteomes" id="UP000678499">
    <property type="component" value="Unassembled WGS sequence"/>
</dbReference>
<dbReference type="Gene3D" id="2.100.10.20">
    <property type="entry name" value="Vitelline membrane outer layer protein I (VOMI)"/>
    <property type="match status" value="1"/>
</dbReference>
<gene>
    <name evidence="2" type="ORF">NMOB1V02_LOCUS8451</name>
</gene>
<keyword evidence="1" id="KW-0732">Signal</keyword>
<dbReference type="SUPFAM" id="SSF51092">
    <property type="entry name" value="Vitelline membrane outer protein-I (VMO-I)"/>
    <property type="match status" value="1"/>
</dbReference>
<organism evidence="2">
    <name type="scientific">Notodromas monacha</name>
    <dbReference type="NCBI Taxonomy" id="399045"/>
    <lineage>
        <taxon>Eukaryota</taxon>
        <taxon>Metazoa</taxon>
        <taxon>Ecdysozoa</taxon>
        <taxon>Arthropoda</taxon>
        <taxon>Crustacea</taxon>
        <taxon>Oligostraca</taxon>
        <taxon>Ostracoda</taxon>
        <taxon>Podocopa</taxon>
        <taxon>Podocopida</taxon>
        <taxon>Cypridocopina</taxon>
        <taxon>Cypridoidea</taxon>
        <taxon>Cyprididae</taxon>
        <taxon>Notodromas</taxon>
    </lineage>
</organism>
<proteinExistence type="predicted"/>
<dbReference type="InterPro" id="IPR005515">
    <property type="entry name" value="VOMI"/>
</dbReference>
<reference evidence="2" key="1">
    <citation type="submission" date="2020-11" db="EMBL/GenBank/DDBJ databases">
        <authorList>
            <person name="Tran Van P."/>
        </authorList>
    </citation>
    <scope>NUCLEOTIDE SEQUENCE</scope>
</reference>
<evidence type="ECO:0000313" key="3">
    <source>
        <dbReference type="Proteomes" id="UP000678499"/>
    </source>
</evidence>
<keyword evidence="3" id="KW-1185">Reference proteome</keyword>
<dbReference type="PANTHER" id="PTHR18841:SF0">
    <property type="entry name" value="VITELLINE MEMBRANE OUTER LAYER 1 HOMOLOG A-RELATED"/>
    <property type="match status" value="1"/>
</dbReference>
<feature type="signal peptide" evidence="1">
    <location>
        <begin position="1"/>
        <end position="26"/>
    </location>
</feature>
<dbReference type="EMBL" id="CAJPEX010002406">
    <property type="protein sequence ID" value="CAG0920946.1"/>
    <property type="molecule type" value="Genomic_DNA"/>
</dbReference>
<name>A0A7R9BVM0_9CRUS</name>
<sequence length="190" mass="20058">MAEKCSSPSVPLLSVIATCFCVVVFAASGVLGTDIPGPTPTPWGDFGNWGMCDPGFAVVGLRLATEDPQGAGDDTGLNDVELLCRQRWGKNTEVVEVPRAHGKAPGFGTWKDAFGCSSNRDAVAIGIELKIEGKQNGGDDTGANNINLFCSNGEKVDGNGSKWGKWREPMMCPNFGLDDTAVNTVDIRCC</sequence>
<dbReference type="InterPro" id="IPR036706">
    <property type="entry name" value="VOMI_sf"/>
</dbReference>
<dbReference type="AlphaFoldDB" id="A0A7R9BVM0"/>
<dbReference type="GO" id="GO:0005615">
    <property type="term" value="C:extracellular space"/>
    <property type="evidence" value="ECO:0007669"/>
    <property type="project" value="TreeGrafter"/>
</dbReference>